<dbReference type="EMBL" id="MU002199">
    <property type="protein sequence ID" value="KAF2788648.1"/>
    <property type="molecule type" value="Genomic_DNA"/>
</dbReference>
<gene>
    <name evidence="2" type="ORF">K505DRAFT_328792</name>
</gene>
<reference evidence="2" key="1">
    <citation type="journal article" date="2020" name="Stud. Mycol.">
        <title>101 Dothideomycetes genomes: a test case for predicting lifestyles and emergence of pathogens.</title>
        <authorList>
            <person name="Haridas S."/>
            <person name="Albert R."/>
            <person name="Binder M."/>
            <person name="Bloem J."/>
            <person name="Labutti K."/>
            <person name="Salamov A."/>
            <person name="Andreopoulos B."/>
            <person name="Baker S."/>
            <person name="Barry K."/>
            <person name="Bills G."/>
            <person name="Bluhm B."/>
            <person name="Cannon C."/>
            <person name="Castanera R."/>
            <person name="Culley D."/>
            <person name="Daum C."/>
            <person name="Ezra D."/>
            <person name="Gonzalez J."/>
            <person name="Henrissat B."/>
            <person name="Kuo A."/>
            <person name="Liang C."/>
            <person name="Lipzen A."/>
            <person name="Lutzoni F."/>
            <person name="Magnuson J."/>
            <person name="Mondo S."/>
            <person name="Nolan M."/>
            <person name="Ohm R."/>
            <person name="Pangilinan J."/>
            <person name="Park H.-J."/>
            <person name="Ramirez L."/>
            <person name="Alfaro M."/>
            <person name="Sun H."/>
            <person name="Tritt A."/>
            <person name="Yoshinaga Y."/>
            <person name="Zwiers L.-H."/>
            <person name="Turgeon B."/>
            <person name="Goodwin S."/>
            <person name="Spatafora J."/>
            <person name="Crous P."/>
            <person name="Grigoriev I."/>
        </authorList>
    </citation>
    <scope>NUCLEOTIDE SEQUENCE</scope>
    <source>
        <strain evidence="2">CBS 109.77</strain>
    </source>
</reference>
<feature type="compositionally biased region" description="Basic and acidic residues" evidence="1">
    <location>
        <begin position="216"/>
        <end position="225"/>
    </location>
</feature>
<name>A0A6A6WXL6_9PLEO</name>
<proteinExistence type="predicted"/>
<feature type="region of interest" description="Disordered" evidence="1">
    <location>
        <begin position="171"/>
        <end position="227"/>
    </location>
</feature>
<evidence type="ECO:0000256" key="1">
    <source>
        <dbReference type="SAM" id="MobiDB-lite"/>
    </source>
</evidence>
<organism evidence="2 3">
    <name type="scientific">Melanomma pulvis-pyrius CBS 109.77</name>
    <dbReference type="NCBI Taxonomy" id="1314802"/>
    <lineage>
        <taxon>Eukaryota</taxon>
        <taxon>Fungi</taxon>
        <taxon>Dikarya</taxon>
        <taxon>Ascomycota</taxon>
        <taxon>Pezizomycotina</taxon>
        <taxon>Dothideomycetes</taxon>
        <taxon>Pleosporomycetidae</taxon>
        <taxon>Pleosporales</taxon>
        <taxon>Melanommataceae</taxon>
        <taxon>Melanomma</taxon>
    </lineage>
</organism>
<evidence type="ECO:0000313" key="3">
    <source>
        <dbReference type="Proteomes" id="UP000799757"/>
    </source>
</evidence>
<accession>A0A6A6WXL6</accession>
<keyword evidence="3" id="KW-1185">Reference proteome</keyword>
<sequence length="237" mass="27624">MSAPSLEEKLDVVGTDIWRYDDSDLDIDPILQRLSQLQIQLKVQRKLHATAELLRYPSFPKQQATRVKHFLKFVFEQTTRGENRHLAFRKLDCNTLKFCGLSYKVKDIIELPQTQFDFLIENVSNFVHRRKLGGTLYRDDIDKMVFKKVYPEDEELHRGFLKAHIDLRPKKRLPKELPQSPRSHPSSDAQRVQPDGQPSMALSLEPEDTTSTITMTDKRRAKNDSLIELPQLLLPYP</sequence>
<evidence type="ECO:0000313" key="2">
    <source>
        <dbReference type="EMBL" id="KAF2788648.1"/>
    </source>
</evidence>
<dbReference type="OrthoDB" id="3790549at2759"/>
<dbReference type="AlphaFoldDB" id="A0A6A6WXL6"/>
<feature type="compositionally biased region" description="Polar residues" evidence="1">
    <location>
        <begin position="180"/>
        <end position="190"/>
    </location>
</feature>
<dbReference type="Proteomes" id="UP000799757">
    <property type="component" value="Unassembled WGS sequence"/>
</dbReference>
<protein>
    <submittedName>
        <fullName evidence="2">Uncharacterized protein</fullName>
    </submittedName>
</protein>